<keyword evidence="2" id="KW-1185">Reference proteome</keyword>
<feature type="non-terminal residue" evidence="1">
    <location>
        <position position="1"/>
    </location>
</feature>
<evidence type="ECO:0000313" key="2">
    <source>
        <dbReference type="Proteomes" id="UP000789405"/>
    </source>
</evidence>
<comment type="caution">
    <text evidence="1">The sequence shown here is derived from an EMBL/GenBank/DDBJ whole genome shotgun (WGS) entry which is preliminary data.</text>
</comment>
<dbReference type="Proteomes" id="UP000789405">
    <property type="component" value="Unassembled WGS sequence"/>
</dbReference>
<name>A0A9N9KG47_9GLOM</name>
<reference evidence="1" key="1">
    <citation type="submission" date="2021-06" db="EMBL/GenBank/DDBJ databases">
        <authorList>
            <person name="Kallberg Y."/>
            <person name="Tangrot J."/>
            <person name="Rosling A."/>
        </authorList>
    </citation>
    <scope>NUCLEOTIDE SEQUENCE</scope>
    <source>
        <strain evidence="1">MA453B</strain>
    </source>
</reference>
<feature type="non-terminal residue" evidence="1">
    <location>
        <position position="54"/>
    </location>
</feature>
<sequence>TGWIRALIHHCHSSTFEIPFKSSKGKYEAQKQGWDRLNQSDYGSNEGYVKLDKN</sequence>
<protein>
    <submittedName>
        <fullName evidence="1">3323_t:CDS:1</fullName>
    </submittedName>
</protein>
<dbReference type="EMBL" id="CAJVPY010072741">
    <property type="protein sequence ID" value="CAG8829197.1"/>
    <property type="molecule type" value="Genomic_DNA"/>
</dbReference>
<organism evidence="1 2">
    <name type="scientific">Dentiscutata erythropus</name>
    <dbReference type="NCBI Taxonomy" id="1348616"/>
    <lineage>
        <taxon>Eukaryota</taxon>
        <taxon>Fungi</taxon>
        <taxon>Fungi incertae sedis</taxon>
        <taxon>Mucoromycota</taxon>
        <taxon>Glomeromycotina</taxon>
        <taxon>Glomeromycetes</taxon>
        <taxon>Diversisporales</taxon>
        <taxon>Gigasporaceae</taxon>
        <taxon>Dentiscutata</taxon>
    </lineage>
</organism>
<proteinExistence type="predicted"/>
<gene>
    <name evidence="1" type="ORF">DERYTH_LOCUS28638</name>
</gene>
<evidence type="ECO:0000313" key="1">
    <source>
        <dbReference type="EMBL" id="CAG8829197.1"/>
    </source>
</evidence>
<accession>A0A9N9KG47</accession>
<dbReference type="AlphaFoldDB" id="A0A9N9KG47"/>